<dbReference type="GO" id="GO:0005930">
    <property type="term" value="C:axoneme"/>
    <property type="evidence" value="ECO:0007669"/>
    <property type="project" value="UniProtKB-SubCell"/>
</dbReference>
<dbReference type="Proteomes" id="UP000694700">
    <property type="component" value="Unplaced"/>
</dbReference>
<comment type="similarity">
    <text evidence="5">Belongs to the CFAP91 family.</text>
</comment>
<feature type="region of interest" description="Disordered" evidence="8">
    <location>
        <begin position="542"/>
        <end position="609"/>
    </location>
</feature>
<evidence type="ECO:0000256" key="4">
    <source>
        <dbReference type="ARBA" id="ARBA00023273"/>
    </source>
</evidence>
<evidence type="ECO:0000313" key="10">
    <source>
        <dbReference type="Ensembl" id="ENSCCRP00015049076.1"/>
    </source>
</evidence>
<dbReference type="PANTHER" id="PTHR22455">
    <property type="entry name" value="CILIA- AND FLAGELLA-ASSOCIATED PROTEIN 91"/>
    <property type="match status" value="1"/>
</dbReference>
<keyword evidence="3" id="KW-0206">Cytoskeleton</keyword>
<organism evidence="10 11">
    <name type="scientific">Cyprinus carpio</name>
    <name type="common">Common carp</name>
    <dbReference type="NCBI Taxonomy" id="7962"/>
    <lineage>
        <taxon>Eukaryota</taxon>
        <taxon>Metazoa</taxon>
        <taxon>Chordata</taxon>
        <taxon>Craniata</taxon>
        <taxon>Vertebrata</taxon>
        <taxon>Euteleostomi</taxon>
        <taxon>Actinopterygii</taxon>
        <taxon>Neopterygii</taxon>
        <taxon>Teleostei</taxon>
        <taxon>Ostariophysi</taxon>
        <taxon>Cypriniformes</taxon>
        <taxon>Cyprinidae</taxon>
        <taxon>Cyprininae</taxon>
        <taxon>Cyprinus</taxon>
    </lineage>
</organism>
<evidence type="ECO:0000256" key="1">
    <source>
        <dbReference type="ARBA" id="ARBA00004430"/>
    </source>
</evidence>
<dbReference type="PANTHER" id="PTHR22455:SF10">
    <property type="entry name" value="CILIA- AND FLAGELLA-ASSOCIATED PROTEIN 91"/>
    <property type="match status" value="1"/>
</dbReference>
<keyword evidence="4" id="KW-0966">Cell projection</keyword>
<feature type="coiled-coil region" evidence="7">
    <location>
        <begin position="376"/>
        <end position="403"/>
    </location>
</feature>
<reference evidence="10" key="1">
    <citation type="submission" date="2025-08" db="UniProtKB">
        <authorList>
            <consortium name="Ensembl"/>
        </authorList>
    </citation>
    <scope>IDENTIFICATION</scope>
</reference>
<evidence type="ECO:0000256" key="3">
    <source>
        <dbReference type="ARBA" id="ARBA00023212"/>
    </source>
</evidence>
<dbReference type="Ensembl" id="ENSCCRT00015050722.1">
    <property type="protein sequence ID" value="ENSCCRP00015049076.1"/>
    <property type="gene ID" value="ENSCCRG00015020287.1"/>
</dbReference>
<accession>A0A8C1VBH1</accession>
<feature type="compositionally biased region" description="Basic and acidic residues" evidence="8">
    <location>
        <begin position="598"/>
        <end position="609"/>
    </location>
</feature>
<evidence type="ECO:0000313" key="11">
    <source>
        <dbReference type="Proteomes" id="UP000694700"/>
    </source>
</evidence>
<dbReference type="InterPro" id="IPR032840">
    <property type="entry name" value="CFAP91_dom"/>
</dbReference>
<evidence type="ECO:0000256" key="7">
    <source>
        <dbReference type="SAM" id="Coils"/>
    </source>
</evidence>
<evidence type="ECO:0000259" key="9">
    <source>
        <dbReference type="Pfam" id="PF14738"/>
    </source>
</evidence>
<sequence length="609" mass="70061">MVVLFLDPVYTLSADEDHAREILRAHASVDPTDPVPAFIDRRWRGYAEQKRQALQRLTGPLIPFTQQITPDVVFALPKSSGRSVGVQTDYRESETQTDPFTPDYAVRPGTAPTELLTLATLTWGQAVVEMIERARMKRAWEATLPSLKDLSQLDKRRRMMEEMERKEWAFREFGSKQHQAEVKMDRLDHVKNDIILSIVSLFLTAMWKLLAKQRNVEGKLERRDVIKDYSDYGFQTYVPLSRFGPISDRNSNRNMVKGPFLSTYEGLLELEAGLSPSVMESRINVPRPKVTKGFITRSARRELELMKTHQVMSSWKKPLRFLFKTEKPASRPPTPGVETPPEVQPTIMLWTIQVFLPKNLDKWLELIQELRPTHTLQKEELDKKEAEKQVTLALQRQRDIQSERVSQIESYISGLSGGVIVDMLDFLSKDLLRLHEERRIHAFSLLAERNRRIRETEENKYAVISCLCFIWHQVVKDVILGSINQTADAQAREEIHCKAEELNNITYAMEEMNSQQSEETVAELIYRFLIPEVQKITVRERVRQSQRRHLQAPPSPSDRASSAVLNDILSQVEDAVPRTVTPRDPGPARNNLSSDPTADTHNRNGKHAD</sequence>
<dbReference type="InterPro" id="IPR026720">
    <property type="entry name" value="CFAP91"/>
</dbReference>
<evidence type="ECO:0000256" key="2">
    <source>
        <dbReference type="ARBA" id="ARBA00022490"/>
    </source>
</evidence>
<dbReference type="AlphaFoldDB" id="A0A8C1VBH1"/>
<name>A0A8C1VBH1_CYPCA</name>
<keyword evidence="7" id="KW-0175">Coiled coil</keyword>
<proteinExistence type="inferred from homology"/>
<keyword evidence="2" id="KW-0963">Cytoplasm</keyword>
<evidence type="ECO:0000256" key="5">
    <source>
        <dbReference type="ARBA" id="ARBA00029468"/>
    </source>
</evidence>
<protein>
    <recommendedName>
        <fullName evidence="6">Cilia- and flagella-associated protein 91</fullName>
    </recommendedName>
</protein>
<evidence type="ECO:0000256" key="6">
    <source>
        <dbReference type="ARBA" id="ARBA00029555"/>
    </source>
</evidence>
<evidence type="ECO:0000256" key="8">
    <source>
        <dbReference type="SAM" id="MobiDB-lite"/>
    </source>
</evidence>
<dbReference type="Pfam" id="PF14738">
    <property type="entry name" value="CFAP91"/>
    <property type="match status" value="1"/>
</dbReference>
<comment type="subcellular location">
    <subcellularLocation>
        <location evidence="1">Cytoplasm</location>
        <location evidence="1">Cytoskeleton</location>
        <location evidence="1">Cilium axoneme</location>
    </subcellularLocation>
</comment>
<feature type="domain" description="CFAP91" evidence="9">
    <location>
        <begin position="86"/>
        <end position="191"/>
    </location>
</feature>